<dbReference type="EMBL" id="BOOB01000003">
    <property type="protein sequence ID" value="GIH30440.1"/>
    <property type="molecule type" value="Genomic_DNA"/>
</dbReference>
<evidence type="ECO:0000313" key="3">
    <source>
        <dbReference type="Proteomes" id="UP000651728"/>
    </source>
</evidence>
<organism evidence="2 3">
    <name type="scientific">Microbispora amethystogenes</name>
    <dbReference type="NCBI Taxonomy" id="1427754"/>
    <lineage>
        <taxon>Bacteria</taxon>
        <taxon>Bacillati</taxon>
        <taxon>Actinomycetota</taxon>
        <taxon>Actinomycetes</taxon>
        <taxon>Streptosporangiales</taxon>
        <taxon>Streptosporangiaceae</taxon>
        <taxon>Microbispora</taxon>
    </lineage>
</organism>
<dbReference type="InterPro" id="IPR002575">
    <property type="entry name" value="Aminoglycoside_PTrfase"/>
</dbReference>
<reference evidence="2 3" key="1">
    <citation type="submission" date="2021-01" db="EMBL/GenBank/DDBJ databases">
        <title>Whole genome shotgun sequence of Microbispora amethystogenes NBRC 101907.</title>
        <authorList>
            <person name="Komaki H."/>
            <person name="Tamura T."/>
        </authorList>
    </citation>
    <scope>NUCLEOTIDE SEQUENCE [LARGE SCALE GENOMIC DNA]</scope>
    <source>
        <strain evidence="2 3">NBRC 101907</strain>
    </source>
</reference>
<evidence type="ECO:0000313" key="2">
    <source>
        <dbReference type="EMBL" id="GIH30440.1"/>
    </source>
</evidence>
<proteinExistence type="predicted"/>
<name>A0ABQ4F6L6_9ACTN</name>
<dbReference type="Gene3D" id="3.90.1200.10">
    <property type="match status" value="1"/>
</dbReference>
<dbReference type="InterPro" id="IPR051678">
    <property type="entry name" value="AGP_Transferase"/>
</dbReference>
<dbReference type="RefSeq" id="WP_204283914.1">
    <property type="nucleotide sequence ID" value="NZ_BAABEJ010000021.1"/>
</dbReference>
<sequence>MRQPLLFTDIALEAAREAARRAGVGDQDPEIVRIGDRAVLRLAEGRIIARVARSLDRLDASRREVEVARWLTAEGLMVTRPLEGEQPCIAAGTVVSLWHAVEGDWTVPADLAVVLRRLHALRPPADLTLPELEPFERLGEQIESAPALAAADRLLLRTLMRTLREELADVTYELPRAVIHGDANIGNVLKTSSGEVVLFDLEGLCWGPPEWDLAITAVYRDLGWHTDAEYERFCEVYGFDVTRLPRYQVLRAVRELRMTCWLAQKAGDSAETAAEVRRRIADLREPDGPRHWHPH</sequence>
<feature type="domain" description="Aminoglycoside phosphotransferase" evidence="1">
    <location>
        <begin position="39"/>
        <end position="243"/>
    </location>
</feature>
<dbReference type="Proteomes" id="UP000651728">
    <property type="component" value="Unassembled WGS sequence"/>
</dbReference>
<evidence type="ECO:0000259" key="1">
    <source>
        <dbReference type="Pfam" id="PF01636"/>
    </source>
</evidence>
<dbReference type="PANTHER" id="PTHR21310:SF40">
    <property type="entry name" value="AMINOGLYCOSIDE PHOSPHOTRANSFERASE DOMAIN-CONTAINING PROTEIN-RELATED"/>
    <property type="match status" value="1"/>
</dbReference>
<dbReference type="SUPFAM" id="SSF56112">
    <property type="entry name" value="Protein kinase-like (PK-like)"/>
    <property type="match status" value="1"/>
</dbReference>
<comment type="caution">
    <text evidence="2">The sequence shown here is derived from an EMBL/GenBank/DDBJ whole genome shotgun (WGS) entry which is preliminary data.</text>
</comment>
<gene>
    <name evidence="2" type="ORF">Mam01_06040</name>
</gene>
<dbReference type="InterPro" id="IPR011009">
    <property type="entry name" value="Kinase-like_dom_sf"/>
</dbReference>
<dbReference type="Pfam" id="PF01636">
    <property type="entry name" value="APH"/>
    <property type="match status" value="1"/>
</dbReference>
<protein>
    <submittedName>
        <fullName evidence="2">Aminoglycoside phosphotransferase</fullName>
    </submittedName>
</protein>
<accession>A0ABQ4F6L6</accession>
<dbReference type="PANTHER" id="PTHR21310">
    <property type="entry name" value="AMINOGLYCOSIDE PHOSPHOTRANSFERASE-RELATED-RELATED"/>
    <property type="match status" value="1"/>
</dbReference>
<keyword evidence="3" id="KW-1185">Reference proteome</keyword>